<evidence type="ECO:0000313" key="2">
    <source>
        <dbReference type="EMBL" id="AKJ21477.1"/>
    </source>
</evidence>
<proteinExistence type="predicted"/>
<dbReference type="AlphaFoldDB" id="A0A0G3B8Y9"/>
<gene>
    <name evidence="2" type="ORF">pCMY42_EC8_00056</name>
</gene>
<evidence type="ECO:0000256" key="1">
    <source>
        <dbReference type="SAM" id="MobiDB-lite"/>
    </source>
</evidence>
<evidence type="ECO:0008006" key="3">
    <source>
        <dbReference type="Google" id="ProtNLM"/>
    </source>
</evidence>
<keyword evidence="2" id="KW-0614">Plasmid</keyword>
<protein>
    <recommendedName>
        <fullName evidence="3">DUF1380 domain-containing protein</fullName>
    </recommendedName>
</protein>
<dbReference type="EMBL" id="KP789019">
    <property type="protein sequence ID" value="AKJ21477.1"/>
    <property type="molecule type" value="Genomic_DNA"/>
</dbReference>
<feature type="region of interest" description="Disordered" evidence="1">
    <location>
        <begin position="75"/>
        <end position="100"/>
    </location>
</feature>
<geneLocation type="plasmid" evidence="2">
    <name>pCMY42</name>
</geneLocation>
<name>A0A0G3B8Y9_ECOLX</name>
<reference evidence="2" key="1">
    <citation type="submission" date="2015-02" db="EMBL/GenBank/DDBJ databases">
        <authorList>
            <person name="Zong Z."/>
        </authorList>
    </citation>
    <scope>NUCLEOTIDE SEQUENCE</scope>
    <source>
        <strain evidence="2">WCHEC13-8</strain>
        <plasmid evidence="2">pCMY42</plasmid>
    </source>
</reference>
<accession>A0A0G3B8Y9</accession>
<organism evidence="2">
    <name type="scientific">Escherichia coli</name>
    <dbReference type="NCBI Taxonomy" id="562"/>
    <lineage>
        <taxon>Bacteria</taxon>
        <taxon>Pseudomonadati</taxon>
        <taxon>Pseudomonadota</taxon>
        <taxon>Gammaproteobacteria</taxon>
        <taxon>Enterobacterales</taxon>
        <taxon>Enterobacteriaceae</taxon>
        <taxon>Escherichia</taxon>
    </lineage>
</organism>
<sequence>MYCTVKEIIRDVLDTDVPDSECVFAVVLTRGDVRHIAQDWSLTDDELETVMQRLDDAFAHGADVSIVHDVVRELMEEKARQPSGDSSGGDAGKSDGAGRQ</sequence>